<evidence type="ECO:0000256" key="1">
    <source>
        <dbReference type="SAM" id="MobiDB-lite"/>
    </source>
</evidence>
<protein>
    <submittedName>
        <fullName evidence="2">Uncharacterized protein</fullName>
    </submittedName>
</protein>
<evidence type="ECO:0000313" key="2">
    <source>
        <dbReference type="EMBL" id="JAD89538.1"/>
    </source>
</evidence>
<reference evidence="2" key="1">
    <citation type="submission" date="2014-09" db="EMBL/GenBank/DDBJ databases">
        <authorList>
            <person name="Magalhaes I.L.F."/>
            <person name="Oliveira U."/>
            <person name="Santos F.R."/>
            <person name="Vidigal T.H.D.A."/>
            <person name="Brescovit A.D."/>
            <person name="Santos A.J."/>
        </authorList>
    </citation>
    <scope>NUCLEOTIDE SEQUENCE</scope>
    <source>
        <tissue evidence="2">Shoot tissue taken approximately 20 cm above the soil surface</tissue>
    </source>
</reference>
<name>A0A0A9DS66_ARUDO</name>
<dbReference type="AlphaFoldDB" id="A0A0A9DS66"/>
<organism evidence="2">
    <name type="scientific">Arundo donax</name>
    <name type="common">Giant reed</name>
    <name type="synonym">Donax arundinaceus</name>
    <dbReference type="NCBI Taxonomy" id="35708"/>
    <lineage>
        <taxon>Eukaryota</taxon>
        <taxon>Viridiplantae</taxon>
        <taxon>Streptophyta</taxon>
        <taxon>Embryophyta</taxon>
        <taxon>Tracheophyta</taxon>
        <taxon>Spermatophyta</taxon>
        <taxon>Magnoliopsida</taxon>
        <taxon>Liliopsida</taxon>
        <taxon>Poales</taxon>
        <taxon>Poaceae</taxon>
        <taxon>PACMAD clade</taxon>
        <taxon>Arundinoideae</taxon>
        <taxon>Arundineae</taxon>
        <taxon>Arundo</taxon>
    </lineage>
</organism>
<dbReference type="EMBL" id="GBRH01208357">
    <property type="protein sequence ID" value="JAD89538.1"/>
    <property type="molecule type" value="Transcribed_RNA"/>
</dbReference>
<feature type="region of interest" description="Disordered" evidence="1">
    <location>
        <begin position="14"/>
        <end position="37"/>
    </location>
</feature>
<sequence length="71" mass="7698">MEMHYRILEQHSTPITTGLGQDQLHLSPKKSSSNSNGFAVHVETGRYGDAGGPYKILAPPIGMHLDVDPPT</sequence>
<proteinExistence type="predicted"/>
<reference evidence="2" key="2">
    <citation type="journal article" date="2015" name="Data Brief">
        <title>Shoot transcriptome of the giant reed, Arundo donax.</title>
        <authorList>
            <person name="Barrero R.A."/>
            <person name="Guerrero F.D."/>
            <person name="Moolhuijzen P."/>
            <person name="Goolsby J.A."/>
            <person name="Tidwell J."/>
            <person name="Bellgard S.E."/>
            <person name="Bellgard M.I."/>
        </authorList>
    </citation>
    <scope>NUCLEOTIDE SEQUENCE</scope>
    <source>
        <tissue evidence="2">Shoot tissue taken approximately 20 cm above the soil surface</tissue>
    </source>
</reference>
<accession>A0A0A9DS66</accession>